<dbReference type="GO" id="GO:0042802">
    <property type="term" value="F:identical protein binding"/>
    <property type="evidence" value="ECO:0007669"/>
    <property type="project" value="InterPro"/>
</dbReference>
<dbReference type="InterPro" id="IPR011717">
    <property type="entry name" value="TPR-4"/>
</dbReference>
<evidence type="ECO:0000256" key="1">
    <source>
        <dbReference type="PROSITE-ProRule" id="PRU00339"/>
    </source>
</evidence>
<feature type="repeat" description="TPR" evidence="1">
    <location>
        <begin position="796"/>
        <end position="829"/>
    </location>
</feature>
<feature type="repeat" description="TPR" evidence="1">
    <location>
        <begin position="38"/>
        <end position="71"/>
    </location>
</feature>
<evidence type="ECO:0000313" key="2">
    <source>
        <dbReference type="EMBL" id="MBK1617401.1"/>
    </source>
</evidence>
<feature type="repeat" description="TPR" evidence="1">
    <location>
        <begin position="412"/>
        <end position="445"/>
    </location>
</feature>
<sequence>MKALLVCKHTVPSWLLLGRLAIALAIGSLAGCGGSASSDDYLARGQAALQEGDLPTAAIELKNALQANPEQAVARALLGQTLARQGNAVAAIQELERAQGLGAEFGLLQPWLAEAWLQAGELAKVAEIDVNQATPGAQQAQLLALKAAAALASGDIEDAAAKAESALEADATLPAATLTMAQVQFAQENTDQARAFIDKTLTAEPANGNAYLLLGEIERRDGDLEAAEAAFSEAMKDALTASRAQLNRAYTRIQLDNLAGAREDIGDLQKTLKDNALVAYAEGLLLYTEARYREAIERIDVALGSSPNLQPALRLAGATRLALEEPKLARIHLQRFLSVQPDDIGAQRMLAMAQLQTGEAEAAEAIARALVAQDPDDAAAMNLLASALMMQGKREEGTAYLRRVRAVTPSSPELDMRLGLALLEQGDEEEGLRLLRETAEQNPESATAVEKLVAGLARSGDLEEALKTANAYQQQHPNAANAQVLVAAVYLQQGEIEQAKAAFEQALDKEPGHLPASRALASLAAQAEDYALASNILESSLSQHTDHLDLLIALAKLALAQDETETAKAYLDQALEAHPDSITPRLYMTAYALQQGNAEEALSWASDAVALEPDNTAAIGLRADAQLALEDYRAARASLQELVELLEQPNPRVLYALARTDIALGNPEDAKLALEQAYAADPDFTPVLLALGRLAILQQNIDEAAGYLSALQEQLGANQRDVLLIQGDLARLQGNLSAADDAFRTLLGANAEFDFDQDTALWSAAEQLVLAYIRQGDPEAGVKAAEELASRQPDSARTHALLGLLYLRDQQADKATTAFEQALQLDPANVTATNGLVSMDVQNDDFEAASNRYKAALQQNPSDLSLLLGSARLALLQKDPQAAETFLLSGVERNPQSAAATFYLGAFYLRQGHAEKTLELIASASPNLTQDPRLLALKAESELNLERFRTALRTLETLNRLQPNQQRVLLTLAETQARLGQLASARESLRQILASEPESVPALRGLVRLALAENAPTAAKQNIDALREILGSDHNDVLQFEGQVAEQAEDLELALSKYRKAFEQSPTAASLLPVARVLIRQDQIADARELLEGWVAEHPDDHRTRLALAQLELTRGTSERAIEEYQALIDKGVGNPAVLNNLAWLLKDRDSDQALVYARQAHSLAPDSADIADTLAVVLLKRNELDEARRLIDSAVQTNPNNPSMRYHKALILEAQGELAEARALVEKILADPAPFPEREDAVRWLQQS</sequence>
<proteinExistence type="predicted"/>
<organism evidence="2 3">
    <name type="scientific">Lamprobacter modestohalophilus</name>
    <dbReference type="NCBI Taxonomy" id="1064514"/>
    <lineage>
        <taxon>Bacteria</taxon>
        <taxon>Pseudomonadati</taxon>
        <taxon>Pseudomonadota</taxon>
        <taxon>Gammaproteobacteria</taxon>
        <taxon>Chromatiales</taxon>
        <taxon>Chromatiaceae</taxon>
        <taxon>Lamprobacter</taxon>
    </lineage>
</organism>
<dbReference type="Pfam" id="PF07721">
    <property type="entry name" value="TPR_4"/>
    <property type="match status" value="1"/>
</dbReference>
<evidence type="ECO:0008006" key="4">
    <source>
        <dbReference type="Google" id="ProtNLM"/>
    </source>
</evidence>
<dbReference type="Pfam" id="PF13432">
    <property type="entry name" value="TPR_16"/>
    <property type="match status" value="5"/>
</dbReference>
<dbReference type="RefSeq" id="WP_274608868.1">
    <property type="nucleotide sequence ID" value="NZ_NRRY01000003.1"/>
</dbReference>
<dbReference type="PROSITE" id="PS51257">
    <property type="entry name" value="PROKAR_LIPOPROTEIN"/>
    <property type="match status" value="1"/>
</dbReference>
<dbReference type="InterPro" id="IPR019734">
    <property type="entry name" value="TPR_rpt"/>
</dbReference>
<accession>A0A9X1B388</accession>
<dbReference type="SMART" id="SM00028">
    <property type="entry name" value="TPR"/>
    <property type="match status" value="25"/>
</dbReference>
<comment type="caution">
    <text evidence="2">The sequence shown here is derived from an EMBL/GenBank/DDBJ whole genome shotgun (WGS) entry which is preliminary data.</text>
</comment>
<keyword evidence="3" id="KW-1185">Reference proteome</keyword>
<feature type="repeat" description="TPR" evidence="1">
    <location>
        <begin position="1169"/>
        <end position="1202"/>
    </location>
</feature>
<reference evidence="2 3" key="1">
    <citation type="journal article" date="2020" name="Microorganisms">
        <title>Osmotic Adaptation and Compatible Solute Biosynthesis of Phototrophic Bacteria as Revealed from Genome Analyses.</title>
        <authorList>
            <person name="Imhoff J.F."/>
            <person name="Rahn T."/>
            <person name="Kunzel S."/>
            <person name="Keller A."/>
            <person name="Neulinger S.C."/>
        </authorList>
    </citation>
    <scope>NUCLEOTIDE SEQUENCE [LARGE SCALE GENOMIC DNA]</scope>
    <source>
        <strain evidence="2 3">DSM 25653</strain>
    </source>
</reference>
<dbReference type="NCBIfam" id="TIGR02917">
    <property type="entry name" value="PEP_TPR_lipo"/>
    <property type="match status" value="2"/>
</dbReference>
<dbReference type="SUPFAM" id="SSF48452">
    <property type="entry name" value="TPR-like"/>
    <property type="match status" value="5"/>
</dbReference>
<protein>
    <recommendedName>
        <fullName evidence="4">PEP-CTERM system TPR-repeat protein PrsT</fullName>
    </recommendedName>
</protein>
<dbReference type="EMBL" id="NRRY01000003">
    <property type="protein sequence ID" value="MBK1617401.1"/>
    <property type="molecule type" value="Genomic_DNA"/>
</dbReference>
<dbReference type="Pfam" id="PF14559">
    <property type="entry name" value="TPR_19"/>
    <property type="match status" value="6"/>
</dbReference>
<dbReference type="Proteomes" id="UP001138768">
    <property type="component" value="Unassembled WGS sequence"/>
</dbReference>
<gene>
    <name evidence="2" type="ORF">CKO42_02805</name>
</gene>
<dbReference type="AlphaFoldDB" id="A0A9X1B388"/>
<dbReference type="PANTHER" id="PTHR12558:SF13">
    <property type="entry name" value="CELL DIVISION CYCLE PROTEIN 27 HOMOLOG"/>
    <property type="match status" value="1"/>
</dbReference>
<keyword evidence="1" id="KW-0802">TPR repeat</keyword>
<dbReference type="PROSITE" id="PS50293">
    <property type="entry name" value="TPR_REGION"/>
    <property type="match status" value="1"/>
</dbReference>
<dbReference type="PANTHER" id="PTHR12558">
    <property type="entry name" value="CELL DIVISION CYCLE 16,23,27"/>
    <property type="match status" value="1"/>
</dbReference>
<dbReference type="InterPro" id="IPR014266">
    <property type="entry name" value="PEP-CTERM_TPR_PrsT"/>
</dbReference>
<dbReference type="Gene3D" id="1.25.40.10">
    <property type="entry name" value="Tetratricopeptide repeat domain"/>
    <property type="match status" value="6"/>
</dbReference>
<dbReference type="Pfam" id="PF13181">
    <property type="entry name" value="TPR_8"/>
    <property type="match status" value="1"/>
</dbReference>
<evidence type="ECO:0000313" key="3">
    <source>
        <dbReference type="Proteomes" id="UP001138768"/>
    </source>
</evidence>
<dbReference type="PROSITE" id="PS50005">
    <property type="entry name" value="TPR"/>
    <property type="match status" value="5"/>
</dbReference>
<name>A0A9X1B388_9GAMM</name>
<dbReference type="InterPro" id="IPR011990">
    <property type="entry name" value="TPR-like_helical_dom_sf"/>
</dbReference>
<feature type="repeat" description="TPR" evidence="1">
    <location>
        <begin position="480"/>
        <end position="513"/>
    </location>
</feature>